<feature type="transmembrane region" description="Helical" evidence="6">
    <location>
        <begin position="137"/>
        <end position="154"/>
    </location>
</feature>
<protein>
    <submittedName>
        <fullName evidence="7">Rod shape-determining protein RodA</fullName>
    </submittedName>
</protein>
<keyword evidence="4 6" id="KW-1133">Transmembrane helix</keyword>
<dbReference type="InterPro" id="IPR001182">
    <property type="entry name" value="FtsW/RodA"/>
</dbReference>
<accession>A0A1G2NZZ7</accession>
<organism evidence="7 8">
    <name type="scientific">Candidatus Taylorbacteria bacterium RIFCSPLOWO2_12_FULL_43_20</name>
    <dbReference type="NCBI Taxonomy" id="1802332"/>
    <lineage>
        <taxon>Bacteria</taxon>
        <taxon>Candidatus Tayloriibacteriota</taxon>
    </lineage>
</organism>
<feature type="transmembrane region" description="Helical" evidence="6">
    <location>
        <begin position="270"/>
        <end position="290"/>
    </location>
</feature>
<dbReference type="InterPro" id="IPR011923">
    <property type="entry name" value="RodA/MrdB"/>
</dbReference>
<dbReference type="NCBIfam" id="TIGR02210">
    <property type="entry name" value="rodA_shape"/>
    <property type="match status" value="1"/>
</dbReference>
<evidence type="ECO:0000256" key="3">
    <source>
        <dbReference type="ARBA" id="ARBA00022960"/>
    </source>
</evidence>
<dbReference type="PANTHER" id="PTHR30474:SF1">
    <property type="entry name" value="PEPTIDOGLYCAN GLYCOSYLTRANSFERASE MRDB"/>
    <property type="match status" value="1"/>
</dbReference>
<keyword evidence="3" id="KW-0133">Cell shape</keyword>
<dbReference type="PANTHER" id="PTHR30474">
    <property type="entry name" value="CELL CYCLE PROTEIN"/>
    <property type="match status" value="1"/>
</dbReference>
<dbReference type="AlphaFoldDB" id="A0A1G2NZZ7"/>
<evidence type="ECO:0000256" key="1">
    <source>
        <dbReference type="ARBA" id="ARBA00004141"/>
    </source>
</evidence>
<feature type="transmembrane region" description="Helical" evidence="6">
    <location>
        <begin position="160"/>
        <end position="177"/>
    </location>
</feature>
<evidence type="ECO:0000256" key="2">
    <source>
        <dbReference type="ARBA" id="ARBA00022692"/>
    </source>
</evidence>
<evidence type="ECO:0000256" key="6">
    <source>
        <dbReference type="SAM" id="Phobius"/>
    </source>
</evidence>
<feature type="transmembrane region" description="Helical" evidence="6">
    <location>
        <begin position="105"/>
        <end position="125"/>
    </location>
</feature>
<evidence type="ECO:0000256" key="4">
    <source>
        <dbReference type="ARBA" id="ARBA00022989"/>
    </source>
</evidence>
<dbReference type="GO" id="GO:0008360">
    <property type="term" value="P:regulation of cell shape"/>
    <property type="evidence" value="ECO:0007669"/>
    <property type="project" value="UniProtKB-KW"/>
</dbReference>
<dbReference type="EMBL" id="MHSK01000028">
    <property type="protein sequence ID" value="OHA41675.1"/>
    <property type="molecule type" value="Genomic_DNA"/>
</dbReference>
<dbReference type="GO" id="GO:0015648">
    <property type="term" value="F:lipid-linked peptidoglycan transporter activity"/>
    <property type="evidence" value="ECO:0007669"/>
    <property type="project" value="TreeGrafter"/>
</dbReference>
<proteinExistence type="predicted"/>
<dbReference type="Proteomes" id="UP000177269">
    <property type="component" value="Unassembled WGS sequence"/>
</dbReference>
<dbReference type="GO" id="GO:0005886">
    <property type="term" value="C:plasma membrane"/>
    <property type="evidence" value="ECO:0007669"/>
    <property type="project" value="TreeGrafter"/>
</dbReference>
<feature type="transmembrane region" description="Helical" evidence="6">
    <location>
        <begin position="302"/>
        <end position="324"/>
    </location>
</feature>
<comment type="subcellular location">
    <subcellularLocation>
        <location evidence="1">Membrane</location>
        <topology evidence="1">Multi-pass membrane protein</topology>
    </subcellularLocation>
</comment>
<evidence type="ECO:0000256" key="5">
    <source>
        <dbReference type="ARBA" id="ARBA00023136"/>
    </source>
</evidence>
<name>A0A1G2NZZ7_9BACT</name>
<feature type="transmembrane region" description="Helical" evidence="6">
    <location>
        <begin position="72"/>
        <end position="93"/>
    </location>
</feature>
<dbReference type="GO" id="GO:0051301">
    <property type="term" value="P:cell division"/>
    <property type="evidence" value="ECO:0007669"/>
    <property type="project" value="InterPro"/>
</dbReference>
<feature type="transmembrane region" description="Helical" evidence="6">
    <location>
        <begin position="12"/>
        <end position="33"/>
    </location>
</feature>
<reference evidence="7 8" key="1">
    <citation type="journal article" date="2016" name="Nat. Commun.">
        <title>Thousands of microbial genomes shed light on interconnected biogeochemical processes in an aquifer system.</title>
        <authorList>
            <person name="Anantharaman K."/>
            <person name="Brown C.T."/>
            <person name="Hug L.A."/>
            <person name="Sharon I."/>
            <person name="Castelle C.J."/>
            <person name="Probst A.J."/>
            <person name="Thomas B.C."/>
            <person name="Singh A."/>
            <person name="Wilkins M.J."/>
            <person name="Karaoz U."/>
            <person name="Brodie E.L."/>
            <person name="Williams K.H."/>
            <person name="Hubbard S.S."/>
            <person name="Banfield J.F."/>
        </authorList>
    </citation>
    <scope>NUCLEOTIDE SEQUENCE [LARGE SCALE GENOMIC DNA]</scope>
</reference>
<dbReference type="Pfam" id="PF01098">
    <property type="entry name" value="FTSW_RODA_SPOVE"/>
    <property type="match status" value="1"/>
</dbReference>
<feature type="transmembrane region" description="Helical" evidence="6">
    <location>
        <begin position="45"/>
        <end position="65"/>
    </location>
</feature>
<feature type="transmembrane region" description="Helical" evidence="6">
    <location>
        <begin position="336"/>
        <end position="356"/>
    </location>
</feature>
<dbReference type="GO" id="GO:0032153">
    <property type="term" value="C:cell division site"/>
    <property type="evidence" value="ECO:0007669"/>
    <property type="project" value="TreeGrafter"/>
</dbReference>
<keyword evidence="5 6" id="KW-0472">Membrane</keyword>
<sequence length="376" mass="42401">MKIGNLLKRQNIDWLLFFSALPILGAGLVTMNSFVGDSSLFDKQIIWIAVSLSVFFILSFIDFRFLRRTEVIIFIFIFLCALLFLLFILGVTVRGSQSWFQFGSVAFQPSDLAKLVTILILAKYFTRRHIEIARLRHILLSGFYALVIFALILLQPDFGSAIIIFIIWLGMVLVSGISKKHLLAVFFIGVACFGALWSFGFQDYQKQRIISFIHPLADIRGSGYNAYQSTIAVGSGELYGKGVGYGTQSRLKFLPEYETDFIFAAFAEEWGFYGSLILFFLFGMVIYRILANALRGATNFEILYGIGLSIYFMSHFVINVGMNIGLLPVTGLVMPFMSYGGSHLLAEFAGLGILMGMRRYRRTTHKDNMKNEFVGV</sequence>
<gene>
    <name evidence="7" type="ORF">A3G52_04390</name>
</gene>
<comment type="caution">
    <text evidence="7">The sequence shown here is derived from an EMBL/GenBank/DDBJ whole genome shotgun (WGS) entry which is preliminary data.</text>
</comment>
<feature type="transmembrane region" description="Helical" evidence="6">
    <location>
        <begin position="182"/>
        <end position="201"/>
    </location>
</feature>
<evidence type="ECO:0000313" key="8">
    <source>
        <dbReference type="Proteomes" id="UP000177269"/>
    </source>
</evidence>
<evidence type="ECO:0000313" key="7">
    <source>
        <dbReference type="EMBL" id="OHA41675.1"/>
    </source>
</evidence>
<keyword evidence="2 6" id="KW-0812">Transmembrane</keyword>